<feature type="domain" description="Fibronectin type-III" evidence="2">
    <location>
        <begin position="148"/>
        <end position="246"/>
    </location>
</feature>
<feature type="non-terminal residue" evidence="3">
    <location>
        <position position="743"/>
    </location>
</feature>
<dbReference type="InterPro" id="IPR050713">
    <property type="entry name" value="RTP_Phos/Ushers"/>
</dbReference>
<dbReference type="InterPro" id="IPR003961">
    <property type="entry name" value="FN3_dom"/>
</dbReference>
<feature type="domain" description="Fibronectin type-III" evidence="2">
    <location>
        <begin position="449"/>
        <end position="543"/>
    </location>
</feature>
<dbReference type="FunFam" id="2.60.40.10:FF:001687">
    <property type="entry name" value="Neuroglian, isoform E"/>
    <property type="match status" value="2"/>
</dbReference>
<dbReference type="Pfam" id="PF00041">
    <property type="entry name" value="fn3"/>
    <property type="match status" value="4"/>
</dbReference>
<evidence type="ECO:0000256" key="1">
    <source>
        <dbReference type="ARBA" id="ARBA00022737"/>
    </source>
</evidence>
<dbReference type="GO" id="GO:0016020">
    <property type="term" value="C:membrane"/>
    <property type="evidence" value="ECO:0007669"/>
    <property type="project" value="UniProtKB-SubCell"/>
</dbReference>
<accession>A0AAV2QRE8</accession>
<dbReference type="FunFam" id="2.60.40.10:FF:000028">
    <property type="entry name" value="Neuronal cell adhesion molecule"/>
    <property type="match status" value="1"/>
</dbReference>
<dbReference type="EMBL" id="CAXKWB010010204">
    <property type="protein sequence ID" value="CAL4097203.1"/>
    <property type="molecule type" value="Genomic_DNA"/>
</dbReference>
<dbReference type="PANTHER" id="PTHR46957">
    <property type="entry name" value="CYTOKINE RECEPTOR"/>
    <property type="match status" value="1"/>
</dbReference>
<dbReference type="Gene3D" id="2.60.40.10">
    <property type="entry name" value="Immunoglobulins"/>
    <property type="match status" value="4"/>
</dbReference>
<dbReference type="InterPro" id="IPR036116">
    <property type="entry name" value="FN3_sf"/>
</dbReference>
<dbReference type="InterPro" id="IPR013783">
    <property type="entry name" value="Ig-like_fold"/>
</dbReference>
<reference evidence="3 4" key="1">
    <citation type="submission" date="2024-05" db="EMBL/GenBank/DDBJ databases">
        <authorList>
            <person name="Wallberg A."/>
        </authorList>
    </citation>
    <scope>NUCLEOTIDE SEQUENCE [LARGE SCALE GENOMIC DNA]</scope>
</reference>
<dbReference type="CDD" id="cd00063">
    <property type="entry name" value="FN3"/>
    <property type="match status" value="4"/>
</dbReference>
<evidence type="ECO:0000259" key="2">
    <source>
        <dbReference type="PROSITE" id="PS50853"/>
    </source>
</evidence>
<comment type="caution">
    <text evidence="3">The sequence shown here is derived from an EMBL/GenBank/DDBJ whole genome shotgun (WGS) entry which is preliminary data.</text>
</comment>
<feature type="domain" description="Fibronectin type-III" evidence="2">
    <location>
        <begin position="544"/>
        <end position="647"/>
    </location>
</feature>
<keyword evidence="1" id="KW-0677">Repeat</keyword>
<dbReference type="PANTHER" id="PTHR46957:SF3">
    <property type="entry name" value="CYTOKINE RECEPTOR"/>
    <property type="match status" value="1"/>
</dbReference>
<organism evidence="3 4">
    <name type="scientific">Meganyctiphanes norvegica</name>
    <name type="common">Northern krill</name>
    <name type="synonym">Thysanopoda norvegica</name>
    <dbReference type="NCBI Taxonomy" id="48144"/>
    <lineage>
        <taxon>Eukaryota</taxon>
        <taxon>Metazoa</taxon>
        <taxon>Ecdysozoa</taxon>
        <taxon>Arthropoda</taxon>
        <taxon>Crustacea</taxon>
        <taxon>Multicrustacea</taxon>
        <taxon>Malacostraca</taxon>
        <taxon>Eumalacostraca</taxon>
        <taxon>Eucarida</taxon>
        <taxon>Euphausiacea</taxon>
        <taxon>Euphausiidae</taxon>
        <taxon>Meganyctiphanes</taxon>
    </lineage>
</organism>
<proteinExistence type="predicted"/>
<gene>
    <name evidence="3" type="ORF">MNOR_LOCUS15932</name>
</gene>
<dbReference type="SUPFAM" id="SSF49265">
    <property type="entry name" value="Fibronectin type III"/>
    <property type="match status" value="4"/>
</dbReference>
<dbReference type="AlphaFoldDB" id="A0AAV2QRE8"/>
<dbReference type="Proteomes" id="UP001497623">
    <property type="component" value="Unassembled WGS sequence"/>
</dbReference>
<feature type="domain" description="Fibronectin type-III" evidence="2">
    <location>
        <begin position="247"/>
        <end position="350"/>
    </location>
</feature>
<dbReference type="PROSITE" id="PS50853">
    <property type="entry name" value="FN3"/>
    <property type="match status" value="4"/>
</dbReference>
<keyword evidence="4" id="KW-1185">Reference proteome</keyword>
<name>A0AAV2QRE8_MEGNR</name>
<sequence>MHVSKWRNLGFHHYEILSIIKISALNNSAHFHGSYSCVVFKRGKLQEQGGRQGRTQGIEIQHTPSRRIDFHVTNFAKLKLVAHKANALSAQWPACPSTNWRKNQLSIFIKLVFKHFSLLIDIIYLKSRIRPHPTLSSTIHPRAVPMAAPMNLTLVELRDARTALLSWVPVANTSIRGHYKGYKIKTWTESERDQDAREIILENHYEPMVLLDSFIPYSINFVCVYVFNGAYDGPPSEIIHFTTPEGVPGPINHLDAIPMGISAFFITWKMPKHPNGILTGYNIYFQEVKGIQVLEITERDPPINDPTVSSAKLAALKPNTRYRIIIKARTLAGEGTPYYIERSTQPIGPKLPGKPRLFWKPIHTIEGEASIKITWVPNLISNPGSHFYVQYKLHGASNFKMMKPELYNMFTIVKGLDSQKMYDMQLIAVDEQYQTPSDIAIVIPVFLAAPSNLYMLELIDATTALIGWEPVDKKSIKGYKIQTWTEGESEINAHEIIIENNNEGRAKVDLLAPYSRNFVRVLAFNGAYDGPPSETIIISTPEGVPGPIDALDVIPMGRNAFFISWKEPKNPNGILTGYNIFYQEIQGMELSELSQRDPSINDPSVKSAKLSSLNSDTKYRIIVKAKTSVGDGMEYYIERTTLSTGPTPPGKPTFIWRYINNIDGEPSIKIIWVPAIISNPGSHFYVQYKLYGTSDFLATRPVLYYLFTDLKGLDARKRYEVQIVSVDGEYETHSDIQQIFYNP</sequence>
<evidence type="ECO:0000313" key="3">
    <source>
        <dbReference type="EMBL" id="CAL4097203.1"/>
    </source>
</evidence>
<evidence type="ECO:0000313" key="4">
    <source>
        <dbReference type="Proteomes" id="UP001497623"/>
    </source>
</evidence>
<protein>
    <recommendedName>
        <fullName evidence="2">Fibronectin type-III domain-containing protein</fullName>
    </recommendedName>
</protein>
<dbReference type="SMART" id="SM00060">
    <property type="entry name" value="FN3"/>
    <property type="match status" value="6"/>
</dbReference>